<evidence type="ECO:0000313" key="10">
    <source>
        <dbReference type="Proteomes" id="UP000268469"/>
    </source>
</evidence>
<evidence type="ECO:0000256" key="2">
    <source>
        <dbReference type="ARBA" id="ARBA00022491"/>
    </source>
</evidence>
<evidence type="ECO:0000256" key="4">
    <source>
        <dbReference type="ARBA" id="ARBA00023015"/>
    </source>
</evidence>
<comment type="similarity">
    <text evidence="1">Belongs to the Fur family.</text>
</comment>
<dbReference type="Gene3D" id="1.10.10.10">
    <property type="entry name" value="Winged helix-like DNA-binding domain superfamily/Winged helix DNA-binding domain"/>
    <property type="match status" value="1"/>
</dbReference>
<dbReference type="Gene3D" id="3.30.1490.190">
    <property type="match status" value="1"/>
</dbReference>
<gene>
    <name evidence="9" type="ORF">DRP53_05855</name>
</gene>
<feature type="binding site" evidence="8">
    <location>
        <position position="209"/>
    </location>
    <ligand>
        <name>Fe cation</name>
        <dbReference type="ChEBI" id="CHEBI:24875"/>
    </ligand>
</feature>
<dbReference type="InterPro" id="IPR036390">
    <property type="entry name" value="WH_DNA-bd_sf"/>
</dbReference>
<dbReference type="GO" id="GO:0045892">
    <property type="term" value="P:negative regulation of DNA-templated transcription"/>
    <property type="evidence" value="ECO:0007669"/>
    <property type="project" value="TreeGrafter"/>
</dbReference>
<sequence>MPSGQNLLIHRHDLKTGYRGVWWNNHIEWHHRQRRMAGDVIIIGVSTILDDCVTIALGDGKISRRKSDILSEFASRKSYRKDEEGQSNLMRHNHLLILNCTQPPTTVKFYPLTDFYHPLKLQKICIMIEVLKKMGYRLTRTRREIIQIFLENTKDHLSARDLHKILIKRGVRCNLSTVYRTINLLFNLGLIHRTNFNETHAHYEYSHDHEIHLYCEHCGKIIEIELKNQIVLPPEVSFQPKRQLTIITGICKDCQQKR</sequence>
<comment type="caution">
    <text evidence="9">The sequence shown here is derived from an EMBL/GenBank/DDBJ whole genome shotgun (WGS) entry which is preliminary data.</text>
</comment>
<accession>A0A660SHK9</accession>
<keyword evidence="4" id="KW-0805">Transcription regulation</keyword>
<proteinExistence type="inferred from homology"/>
<reference evidence="9 10" key="1">
    <citation type="submission" date="2018-06" db="EMBL/GenBank/DDBJ databases">
        <title>Extensive metabolic versatility and redundancy in microbially diverse, dynamic hydrothermal sediments.</title>
        <authorList>
            <person name="Dombrowski N."/>
            <person name="Teske A."/>
            <person name="Baker B.J."/>
        </authorList>
    </citation>
    <scope>NUCLEOTIDE SEQUENCE [LARGE SCALE GENOMIC DNA]</scope>
    <source>
        <strain evidence="9">B36_G15</strain>
    </source>
</reference>
<dbReference type="SUPFAM" id="SSF46785">
    <property type="entry name" value="Winged helix' DNA-binding domain"/>
    <property type="match status" value="1"/>
</dbReference>
<evidence type="ECO:0008006" key="11">
    <source>
        <dbReference type="Google" id="ProtNLM"/>
    </source>
</evidence>
<keyword evidence="7" id="KW-0479">Metal-binding</keyword>
<dbReference type="GO" id="GO:0000976">
    <property type="term" value="F:transcription cis-regulatory region binding"/>
    <property type="evidence" value="ECO:0007669"/>
    <property type="project" value="TreeGrafter"/>
</dbReference>
<comment type="cofactor">
    <cofactor evidence="7">
        <name>Zn(2+)</name>
        <dbReference type="ChEBI" id="CHEBI:29105"/>
    </cofactor>
    <text evidence="7">Binds 1 zinc ion per subunit.</text>
</comment>
<comment type="cofactor">
    <cofactor evidence="8">
        <name>Mn(2+)</name>
        <dbReference type="ChEBI" id="CHEBI:29035"/>
    </cofactor>
    <cofactor evidence="8">
        <name>Fe(2+)</name>
        <dbReference type="ChEBI" id="CHEBI:29033"/>
    </cofactor>
    <text evidence="8">Binds 1 Mn(2+) or Fe(2+) ion per subunit.</text>
</comment>
<evidence type="ECO:0000256" key="3">
    <source>
        <dbReference type="ARBA" id="ARBA00022833"/>
    </source>
</evidence>
<evidence type="ECO:0000256" key="6">
    <source>
        <dbReference type="ARBA" id="ARBA00023163"/>
    </source>
</evidence>
<keyword evidence="5" id="KW-0238">DNA-binding</keyword>
<dbReference type="InterPro" id="IPR043135">
    <property type="entry name" value="Fur_C"/>
</dbReference>
<dbReference type="GO" id="GO:1900376">
    <property type="term" value="P:regulation of secondary metabolite biosynthetic process"/>
    <property type="evidence" value="ECO:0007669"/>
    <property type="project" value="TreeGrafter"/>
</dbReference>
<dbReference type="EMBL" id="QNBE01000048">
    <property type="protein sequence ID" value="RKX70187.1"/>
    <property type="molecule type" value="Genomic_DNA"/>
</dbReference>
<feature type="binding site" evidence="7">
    <location>
        <position position="218"/>
    </location>
    <ligand>
        <name>Zn(2+)</name>
        <dbReference type="ChEBI" id="CHEBI:29105"/>
    </ligand>
</feature>
<keyword evidence="6" id="KW-0804">Transcription</keyword>
<organism evidence="9 10">
    <name type="scientific">candidate division WOR-3 bacterium</name>
    <dbReference type="NCBI Taxonomy" id="2052148"/>
    <lineage>
        <taxon>Bacteria</taxon>
        <taxon>Bacteria division WOR-3</taxon>
    </lineage>
</organism>
<name>A0A660SHK9_UNCW3</name>
<evidence type="ECO:0000256" key="5">
    <source>
        <dbReference type="ARBA" id="ARBA00023125"/>
    </source>
</evidence>
<dbReference type="PANTHER" id="PTHR33202">
    <property type="entry name" value="ZINC UPTAKE REGULATION PROTEIN"/>
    <property type="match status" value="1"/>
</dbReference>
<evidence type="ECO:0000256" key="7">
    <source>
        <dbReference type="PIRSR" id="PIRSR602481-1"/>
    </source>
</evidence>
<dbReference type="CDD" id="cd07153">
    <property type="entry name" value="Fur_like"/>
    <property type="match status" value="1"/>
</dbReference>
<keyword evidence="2" id="KW-0678">Repressor</keyword>
<feature type="binding site" evidence="7">
    <location>
        <position position="215"/>
    </location>
    <ligand>
        <name>Zn(2+)</name>
        <dbReference type="ChEBI" id="CHEBI:29105"/>
    </ligand>
</feature>
<dbReference type="Pfam" id="PF01475">
    <property type="entry name" value="FUR"/>
    <property type="match status" value="1"/>
</dbReference>
<dbReference type="GO" id="GO:0008270">
    <property type="term" value="F:zinc ion binding"/>
    <property type="evidence" value="ECO:0007669"/>
    <property type="project" value="TreeGrafter"/>
</dbReference>
<keyword evidence="3 7" id="KW-0862">Zinc</keyword>
<dbReference type="AlphaFoldDB" id="A0A660SHK9"/>
<keyword evidence="8" id="KW-0408">Iron</keyword>
<evidence type="ECO:0000256" key="8">
    <source>
        <dbReference type="PIRSR" id="PIRSR602481-2"/>
    </source>
</evidence>
<feature type="binding site" evidence="7">
    <location>
        <position position="254"/>
    </location>
    <ligand>
        <name>Zn(2+)</name>
        <dbReference type="ChEBI" id="CHEBI:29105"/>
    </ligand>
</feature>
<feature type="binding site" evidence="7">
    <location>
        <position position="251"/>
    </location>
    <ligand>
        <name>Zn(2+)</name>
        <dbReference type="ChEBI" id="CHEBI:29105"/>
    </ligand>
</feature>
<dbReference type="InterPro" id="IPR002481">
    <property type="entry name" value="FUR"/>
</dbReference>
<dbReference type="PANTHER" id="PTHR33202:SF7">
    <property type="entry name" value="FERRIC UPTAKE REGULATION PROTEIN"/>
    <property type="match status" value="1"/>
</dbReference>
<dbReference type="GO" id="GO:0003700">
    <property type="term" value="F:DNA-binding transcription factor activity"/>
    <property type="evidence" value="ECO:0007669"/>
    <property type="project" value="InterPro"/>
</dbReference>
<protein>
    <recommendedName>
        <fullName evidence="11">Transcriptional repressor</fullName>
    </recommendedName>
</protein>
<dbReference type="InterPro" id="IPR036388">
    <property type="entry name" value="WH-like_DNA-bd_sf"/>
</dbReference>
<evidence type="ECO:0000313" key="9">
    <source>
        <dbReference type="EMBL" id="RKX70187.1"/>
    </source>
</evidence>
<dbReference type="Proteomes" id="UP000268469">
    <property type="component" value="Unassembled WGS sequence"/>
</dbReference>
<evidence type="ECO:0000256" key="1">
    <source>
        <dbReference type="ARBA" id="ARBA00007957"/>
    </source>
</evidence>